<dbReference type="InterPro" id="IPR027857">
    <property type="entry name" value="SCRE"/>
</dbReference>
<dbReference type="OrthoDB" id="6149480at2759"/>
<dbReference type="STRING" id="75743.A0A401QG07"/>
<feature type="non-terminal residue" evidence="1">
    <location>
        <position position="1"/>
    </location>
</feature>
<dbReference type="Pfam" id="PF15162">
    <property type="entry name" value="SCRE"/>
    <property type="match status" value="1"/>
</dbReference>
<proteinExistence type="predicted"/>
<comment type="caution">
    <text evidence="1">The sequence shown here is derived from an EMBL/GenBank/DDBJ whole genome shotgun (WGS) entry which is preliminary data.</text>
</comment>
<dbReference type="EMBL" id="BFAA01059134">
    <property type="protein sequence ID" value="GCB84310.1"/>
    <property type="molecule type" value="Genomic_DNA"/>
</dbReference>
<keyword evidence="2" id="KW-1185">Reference proteome</keyword>
<protein>
    <submittedName>
        <fullName evidence="1">Uncharacterized protein</fullName>
    </submittedName>
</protein>
<reference evidence="1 2" key="1">
    <citation type="journal article" date="2018" name="Nat. Ecol. Evol.">
        <title>Shark genomes provide insights into elasmobranch evolution and the origin of vertebrates.</title>
        <authorList>
            <person name="Hara Y"/>
            <person name="Yamaguchi K"/>
            <person name="Onimaru K"/>
            <person name="Kadota M"/>
            <person name="Koyanagi M"/>
            <person name="Keeley SD"/>
            <person name="Tatsumi K"/>
            <person name="Tanaka K"/>
            <person name="Motone F"/>
            <person name="Kageyama Y"/>
            <person name="Nozu R"/>
            <person name="Adachi N"/>
            <person name="Nishimura O"/>
            <person name="Nakagawa R"/>
            <person name="Tanegashima C"/>
            <person name="Kiyatake I"/>
            <person name="Matsumoto R"/>
            <person name="Murakumo K"/>
            <person name="Nishida K"/>
            <person name="Terakita A"/>
            <person name="Kuratani S"/>
            <person name="Sato K"/>
            <person name="Hyodo S Kuraku.S."/>
        </authorList>
    </citation>
    <scope>NUCLEOTIDE SEQUENCE [LARGE SCALE GENOMIC DNA]</scope>
</reference>
<name>A0A401QG07_SCYTO</name>
<organism evidence="1 2">
    <name type="scientific">Scyliorhinus torazame</name>
    <name type="common">Cloudy catshark</name>
    <name type="synonym">Catulus torazame</name>
    <dbReference type="NCBI Taxonomy" id="75743"/>
    <lineage>
        <taxon>Eukaryota</taxon>
        <taxon>Metazoa</taxon>
        <taxon>Chordata</taxon>
        <taxon>Craniata</taxon>
        <taxon>Vertebrata</taxon>
        <taxon>Chondrichthyes</taxon>
        <taxon>Elasmobranchii</taxon>
        <taxon>Galeomorphii</taxon>
        <taxon>Galeoidea</taxon>
        <taxon>Carcharhiniformes</taxon>
        <taxon>Scyliorhinidae</taxon>
        <taxon>Scyliorhinus</taxon>
    </lineage>
</organism>
<accession>A0A401QG07</accession>
<evidence type="ECO:0000313" key="1">
    <source>
        <dbReference type="EMBL" id="GCB84310.1"/>
    </source>
</evidence>
<dbReference type="Proteomes" id="UP000288216">
    <property type="component" value="Unassembled WGS sequence"/>
</dbReference>
<dbReference type="AlphaFoldDB" id="A0A401QG07"/>
<dbReference type="GO" id="GO:0007130">
    <property type="term" value="P:synaptonemal complex assembly"/>
    <property type="evidence" value="ECO:0007669"/>
    <property type="project" value="InterPro"/>
</dbReference>
<evidence type="ECO:0000313" key="2">
    <source>
        <dbReference type="Proteomes" id="UP000288216"/>
    </source>
</evidence>
<gene>
    <name evidence="1" type="ORF">scyTo_0024863</name>
</gene>
<sequence>VTCKPHVDSVRDRIAMIRAQIIERSPVWEMLHKRQLLDA</sequence>